<feature type="compositionally biased region" description="Basic and acidic residues" evidence="1">
    <location>
        <begin position="705"/>
        <end position="717"/>
    </location>
</feature>
<feature type="compositionally biased region" description="Polar residues" evidence="1">
    <location>
        <begin position="723"/>
        <end position="737"/>
    </location>
</feature>
<feature type="compositionally biased region" description="Basic and acidic residues" evidence="1">
    <location>
        <begin position="109"/>
        <end position="130"/>
    </location>
</feature>
<reference evidence="3" key="1">
    <citation type="submission" date="2020-06" db="EMBL/GenBank/DDBJ databases">
        <authorList>
            <person name="Li T."/>
            <person name="Hu X."/>
            <person name="Zhang T."/>
            <person name="Song X."/>
            <person name="Zhang H."/>
            <person name="Dai N."/>
            <person name="Sheng W."/>
            <person name="Hou X."/>
            <person name="Wei L."/>
        </authorList>
    </citation>
    <scope>NUCLEOTIDE SEQUENCE</scope>
    <source>
        <strain evidence="3">3651</strain>
        <tissue evidence="3">Leaf</tissue>
    </source>
</reference>
<dbReference type="PANTHER" id="PTHR33870:SF22">
    <property type="match status" value="1"/>
</dbReference>
<sequence length="803" mass="90163">MAFPLAFWVLVYCIPLVVCTCIILCISFNFGNGKKCKDEDEKQNDPKHSIKTKTAADNSTIDGSKSSFKRVHSVRRRRAKDISREEDYMQHNNVEEKAAVSSTNFNNDMVDKNALTEDSPKEIREVEVDKSPANNTKGSCPSLTHENSDQGYDQKENPKGMNDEEEVIDNKNYKATQGNEDDQKSAIDVGISNIERSKRLESLIARRRSRKLLSLQVRKTLLMNKDKDDKSGQISSLIIPKHNNPFLPYNLASPFSPGPGSAPSVLIPMRNPFDLPYDPQEEKPDLTGDSFQQEFMSVNKDVMMFCRHESFSLGSSLSGKYDNNREDTYHDFGFIQRASPRGHRFSRSKSEVDRAYAPMMEQELFEVSQSEPSDYPVDHIKEVTEVYDNTARDHADEQNNDEVQIKPITEQNLSSSSRSSSEEDEPIFKLDKEAILKSLSSMARRNNIVLEPENHDQLGDHFESTLRLRTPSYSIASDLQVEVSEVSSPPLPIDENFTYQDEVVPTHDGKDMETKINSDVGDMWAGLSDEYGFSRTSNLEDMITDFQAQATNPHEKVHETFQTTDNSVISQGESFEDSAFPIHEKKQQSEVNLDPHTSLENDSAKPKESPEPSKVASLEVDDAESINKEKIPENSINPQEFANNSSQVLSGYEKSMEMVNPTNEISSRSFNNNDEVSLGNFQVAGPTASSKDEDSDSNSSSSWSTEKDLSEHQEKVIGEVTRAASNKSSSYKNQSETPIDLSGLVEATDSSETYTNYEHSSKDKQHDNSHVPVPTAESKLEIINTFDGEKEQIITCTKSAQEV</sequence>
<dbReference type="Proteomes" id="UP001293254">
    <property type="component" value="Unassembled WGS sequence"/>
</dbReference>
<feature type="region of interest" description="Disordered" evidence="1">
    <location>
        <begin position="396"/>
        <end position="426"/>
    </location>
</feature>
<organism evidence="3 4">
    <name type="scientific">Sesamum alatum</name>
    <dbReference type="NCBI Taxonomy" id="300844"/>
    <lineage>
        <taxon>Eukaryota</taxon>
        <taxon>Viridiplantae</taxon>
        <taxon>Streptophyta</taxon>
        <taxon>Embryophyta</taxon>
        <taxon>Tracheophyta</taxon>
        <taxon>Spermatophyta</taxon>
        <taxon>Magnoliopsida</taxon>
        <taxon>eudicotyledons</taxon>
        <taxon>Gunneridae</taxon>
        <taxon>Pentapetalae</taxon>
        <taxon>asterids</taxon>
        <taxon>lamiids</taxon>
        <taxon>Lamiales</taxon>
        <taxon>Pedaliaceae</taxon>
        <taxon>Sesamum</taxon>
    </lineage>
</organism>
<protein>
    <submittedName>
        <fullName evidence="3">Uncharacterized protein</fullName>
    </submittedName>
</protein>
<feature type="region of interest" description="Disordered" evidence="1">
    <location>
        <begin position="585"/>
        <end position="773"/>
    </location>
</feature>
<feature type="compositionally biased region" description="Basic and acidic residues" evidence="1">
    <location>
        <begin position="37"/>
        <end position="48"/>
    </location>
</feature>
<feature type="compositionally biased region" description="Polar residues" evidence="1">
    <location>
        <begin position="634"/>
        <end position="649"/>
    </location>
</feature>
<dbReference type="PANTHER" id="PTHR33870">
    <property type="entry name" value="CARDIOMYOPATHY-ASSOCIATED PROTEIN"/>
    <property type="match status" value="1"/>
</dbReference>
<evidence type="ECO:0000313" key="4">
    <source>
        <dbReference type="Proteomes" id="UP001293254"/>
    </source>
</evidence>
<feature type="compositionally biased region" description="Basic and acidic residues" evidence="1">
    <location>
        <begin position="146"/>
        <end position="163"/>
    </location>
</feature>
<evidence type="ECO:0000256" key="2">
    <source>
        <dbReference type="SAM" id="Phobius"/>
    </source>
</evidence>
<feature type="compositionally biased region" description="Basic residues" evidence="1">
    <location>
        <begin position="67"/>
        <end position="79"/>
    </location>
</feature>
<keyword evidence="2" id="KW-0812">Transmembrane</keyword>
<feature type="compositionally biased region" description="Polar residues" evidence="1">
    <location>
        <begin position="132"/>
        <end position="145"/>
    </location>
</feature>
<feature type="region of interest" description="Disordered" evidence="1">
    <location>
        <begin position="37"/>
        <end position="83"/>
    </location>
</feature>
<feature type="compositionally biased region" description="Basic and acidic residues" evidence="1">
    <location>
        <begin position="759"/>
        <end position="769"/>
    </location>
</feature>
<feature type="region of interest" description="Disordered" evidence="1">
    <location>
        <begin position="106"/>
        <end position="163"/>
    </location>
</feature>
<feature type="transmembrane region" description="Helical" evidence="2">
    <location>
        <begin position="6"/>
        <end position="28"/>
    </location>
</feature>
<dbReference type="EMBL" id="JACGWO010000013">
    <property type="protein sequence ID" value="KAK4412408.1"/>
    <property type="molecule type" value="Genomic_DNA"/>
</dbReference>
<proteinExistence type="predicted"/>
<comment type="caution">
    <text evidence="3">The sequence shown here is derived from an EMBL/GenBank/DDBJ whole genome shotgun (WGS) entry which is preliminary data.</text>
</comment>
<keyword evidence="2" id="KW-1133">Transmembrane helix</keyword>
<feature type="compositionally biased region" description="Basic and acidic residues" evidence="1">
    <location>
        <begin position="597"/>
        <end position="611"/>
    </location>
</feature>
<evidence type="ECO:0000313" key="3">
    <source>
        <dbReference type="EMBL" id="KAK4412408.1"/>
    </source>
</evidence>
<keyword evidence="2" id="KW-0472">Membrane</keyword>
<reference evidence="3" key="2">
    <citation type="journal article" date="2024" name="Plant">
        <title>Genomic evolution and insights into agronomic trait innovations of Sesamum species.</title>
        <authorList>
            <person name="Miao H."/>
            <person name="Wang L."/>
            <person name="Qu L."/>
            <person name="Liu H."/>
            <person name="Sun Y."/>
            <person name="Le M."/>
            <person name="Wang Q."/>
            <person name="Wei S."/>
            <person name="Zheng Y."/>
            <person name="Lin W."/>
            <person name="Duan Y."/>
            <person name="Cao H."/>
            <person name="Xiong S."/>
            <person name="Wang X."/>
            <person name="Wei L."/>
            <person name="Li C."/>
            <person name="Ma Q."/>
            <person name="Ju M."/>
            <person name="Zhao R."/>
            <person name="Li G."/>
            <person name="Mu C."/>
            <person name="Tian Q."/>
            <person name="Mei H."/>
            <person name="Zhang T."/>
            <person name="Gao T."/>
            <person name="Zhang H."/>
        </authorList>
    </citation>
    <scope>NUCLEOTIDE SEQUENCE</scope>
    <source>
        <strain evidence="3">3651</strain>
    </source>
</reference>
<keyword evidence="4" id="KW-1185">Reference proteome</keyword>
<evidence type="ECO:0000256" key="1">
    <source>
        <dbReference type="SAM" id="MobiDB-lite"/>
    </source>
</evidence>
<feature type="compositionally biased region" description="Polar residues" evidence="1">
    <location>
        <begin position="748"/>
        <end position="758"/>
    </location>
</feature>
<name>A0AAE1XJ91_9LAMI</name>
<accession>A0AAE1XJ91</accession>
<feature type="compositionally biased region" description="Polar residues" evidence="1">
    <location>
        <begin position="55"/>
        <end position="66"/>
    </location>
</feature>
<gene>
    <name evidence="3" type="ORF">Salat_2887800</name>
</gene>
<dbReference type="AlphaFoldDB" id="A0AAE1XJ91"/>
<feature type="compositionally biased region" description="Polar residues" evidence="1">
    <location>
        <begin position="660"/>
        <end position="675"/>
    </location>
</feature>